<name>A0A0B2VSB1_TOXCA</name>
<dbReference type="Proteomes" id="UP000031036">
    <property type="component" value="Unassembled WGS sequence"/>
</dbReference>
<dbReference type="SUPFAM" id="SSF48439">
    <property type="entry name" value="Protein prenylyltransferase"/>
    <property type="match status" value="1"/>
</dbReference>
<dbReference type="InterPro" id="IPR002088">
    <property type="entry name" value="Prenyl_trans_a"/>
</dbReference>
<keyword evidence="11" id="KW-1185">Reference proteome</keyword>
<protein>
    <recommendedName>
        <fullName evidence="3 9">Geranylgeranyl transferase type-2 subunit alpha</fullName>
        <ecNumber evidence="2 9">2.5.1.60</ecNumber>
    </recommendedName>
    <alternativeName>
        <fullName evidence="7 9">Geranylgeranyl transferase type II subunit alpha</fullName>
    </alternativeName>
</protein>
<comment type="similarity">
    <text evidence="1 9">Belongs to the protein prenyltransferase subunit alpha family.</text>
</comment>
<dbReference type="EC" id="2.5.1.60" evidence="2 9"/>
<dbReference type="OMA" id="NCKQLME"/>
<comment type="caution">
    <text evidence="10">The sequence shown here is derived from an EMBL/GenBank/DDBJ whole genome shotgun (WGS) entry which is preliminary data.</text>
</comment>
<keyword evidence="4 9" id="KW-0637">Prenyltransferase</keyword>
<keyword evidence="5 9" id="KW-0808">Transferase</keyword>
<dbReference type="InterPro" id="IPR032675">
    <property type="entry name" value="LRR_dom_sf"/>
</dbReference>
<dbReference type="AlphaFoldDB" id="A0A0B2VSB1"/>
<evidence type="ECO:0000256" key="3">
    <source>
        <dbReference type="ARBA" id="ARBA00014772"/>
    </source>
</evidence>
<dbReference type="Gene3D" id="1.25.40.120">
    <property type="entry name" value="Protein prenylyltransferase"/>
    <property type="match status" value="2"/>
</dbReference>
<evidence type="ECO:0000256" key="1">
    <source>
        <dbReference type="ARBA" id="ARBA00006734"/>
    </source>
</evidence>
<evidence type="ECO:0000256" key="8">
    <source>
        <dbReference type="ARBA" id="ARBA00047658"/>
    </source>
</evidence>
<dbReference type="PANTHER" id="PTHR11129:SF2">
    <property type="entry name" value="GERANYLGERANYL TRANSFERASE TYPE-2 SUBUNIT ALPHA"/>
    <property type="match status" value="1"/>
</dbReference>
<dbReference type="Gene3D" id="2.60.40.1130">
    <property type="entry name" value="Rab geranylgeranyltransferase alpha-subunit, insert domain"/>
    <property type="match status" value="1"/>
</dbReference>
<comment type="function">
    <text evidence="9">Catalyzes the transfer of a geranyl-geranyl moiety from geranyl-geranyl pyrophosphate to cysteines occuring in specific C-terminal amino acid sequences.</text>
</comment>
<dbReference type="Pfam" id="PF01239">
    <property type="entry name" value="PPTA"/>
    <property type="match status" value="3"/>
</dbReference>
<reference evidence="10 11" key="1">
    <citation type="submission" date="2014-11" db="EMBL/GenBank/DDBJ databases">
        <title>Genetic blueprint of the zoonotic pathogen Toxocara canis.</title>
        <authorList>
            <person name="Zhu X.-Q."/>
            <person name="Korhonen P.K."/>
            <person name="Cai H."/>
            <person name="Young N.D."/>
            <person name="Nejsum P."/>
            <person name="von Samson-Himmelstjerna G."/>
            <person name="Boag P.R."/>
            <person name="Tan P."/>
            <person name="Li Q."/>
            <person name="Min J."/>
            <person name="Yang Y."/>
            <person name="Wang X."/>
            <person name="Fang X."/>
            <person name="Hall R.S."/>
            <person name="Hofmann A."/>
            <person name="Sternberg P.W."/>
            <person name="Jex A.R."/>
            <person name="Gasser R.B."/>
        </authorList>
    </citation>
    <scope>NUCLEOTIDE SEQUENCE [LARGE SCALE GENOMIC DNA]</scope>
    <source>
        <strain evidence="10">PN_DK_2014</strain>
    </source>
</reference>
<dbReference type="GO" id="GO:0097354">
    <property type="term" value="P:prenylation"/>
    <property type="evidence" value="ECO:0007669"/>
    <property type="project" value="UniProtKB-UniRule"/>
</dbReference>
<dbReference type="STRING" id="6265.A0A0B2VSB1"/>
<keyword evidence="6" id="KW-0677">Repeat</keyword>
<dbReference type="PANTHER" id="PTHR11129">
    <property type="entry name" value="PROTEIN FARNESYLTRANSFERASE ALPHA SUBUNIT/RAB GERANYLGERANYL TRANSFERASE ALPHA SUBUNIT"/>
    <property type="match status" value="1"/>
</dbReference>
<gene>
    <name evidence="10" type="primary">RABGGTA</name>
    <name evidence="10" type="ORF">Tcan_09215</name>
</gene>
<dbReference type="Gene3D" id="3.80.10.10">
    <property type="entry name" value="Ribonuclease Inhibitor"/>
    <property type="match status" value="1"/>
</dbReference>
<dbReference type="FunFam" id="1.25.40.120:FF:000035">
    <property type="entry name" value="Geranylgeranyl transferase type-2 subunit alpha"/>
    <property type="match status" value="1"/>
</dbReference>
<dbReference type="EMBL" id="JPKZ01000912">
    <property type="protein sequence ID" value="KHN84603.1"/>
    <property type="molecule type" value="Genomic_DNA"/>
</dbReference>
<evidence type="ECO:0000256" key="6">
    <source>
        <dbReference type="ARBA" id="ARBA00022737"/>
    </source>
</evidence>
<evidence type="ECO:0000313" key="10">
    <source>
        <dbReference type="EMBL" id="KHN84603.1"/>
    </source>
</evidence>
<sequence>MHFVKKVPTTEEERIVKEKQRAAKLRAYCEMRDRVFSKRAKGEMDDEMLDLTAKLLAKNPDVYTFWNIRRATIQNLMSERSEGESEETIAKRNDLLLLAELSLTEQCLLENSKSYGAWFHRGWALALMNGRDVNRELKVTEKALQLDARNFHCWDHRRFVAKLADVTPEQELQFSERMINANFSNYSAWHYRSTLLPLVSPSSSEASLDDETIMRELKKLANAFFTDPEDQSAWIYTEWLISMDPHNAIGDENTKVISVTFDESRRSAIVMLSAAVSVDAASKLISFPSLAQATVSRIPVSRYNLAKYARVFVMSAPTELGSAVLRSPAGLVLEEVEPEEGYADVSAIYSAFSITQRELSNARRKALGSAMENCSALIEELSHEPTVQLNKPIPSYALFLTHSKDGRAVMSAPTELGSAVLRSPAGLVLEEVEPEEGYADVSAIYSAFSITQRELSNARRKALGSAMENCSALIEELSHEPTVQLNKWPLFTLTRCLMELDAVQYHQQIIDNLERLATDLDAQRRNMYEDLLDKHRLNAYLRSVDREGDVIIDKIIHSAQKGAQLNPVNMALRSLNHLQLLAAFVTIIDVSYNMFSDLHSFAMFPRLTHLTLNGNPIHRLDELCAIIPKVEYLAVASTAVGTFDDVAAVFESKALRRFIFCETPLAADEQHSQKLYRFAEERRSPIMLIRHWL</sequence>
<accession>A0A0B2VSB1</accession>
<proteinExistence type="inferred from homology"/>
<comment type="catalytic activity">
    <reaction evidence="8 9">
        <text>geranylgeranyl diphosphate + L-cysteinyl-[protein] = S-geranylgeranyl-L-cysteinyl-[protein] + diphosphate</text>
        <dbReference type="Rhea" id="RHEA:21240"/>
        <dbReference type="Rhea" id="RHEA-COMP:10131"/>
        <dbReference type="Rhea" id="RHEA-COMP:11537"/>
        <dbReference type="ChEBI" id="CHEBI:29950"/>
        <dbReference type="ChEBI" id="CHEBI:33019"/>
        <dbReference type="ChEBI" id="CHEBI:57533"/>
        <dbReference type="ChEBI" id="CHEBI:86021"/>
        <dbReference type="EC" id="2.5.1.60"/>
    </reaction>
</comment>
<organism evidence="10 11">
    <name type="scientific">Toxocara canis</name>
    <name type="common">Canine roundworm</name>
    <dbReference type="NCBI Taxonomy" id="6265"/>
    <lineage>
        <taxon>Eukaryota</taxon>
        <taxon>Metazoa</taxon>
        <taxon>Ecdysozoa</taxon>
        <taxon>Nematoda</taxon>
        <taxon>Chromadorea</taxon>
        <taxon>Rhabditida</taxon>
        <taxon>Spirurina</taxon>
        <taxon>Ascaridomorpha</taxon>
        <taxon>Ascaridoidea</taxon>
        <taxon>Toxocaridae</taxon>
        <taxon>Toxocara</taxon>
    </lineage>
</organism>
<evidence type="ECO:0000256" key="4">
    <source>
        <dbReference type="ARBA" id="ARBA00022602"/>
    </source>
</evidence>
<evidence type="ECO:0000256" key="2">
    <source>
        <dbReference type="ARBA" id="ARBA00012656"/>
    </source>
</evidence>
<dbReference type="OrthoDB" id="1658at2759"/>
<dbReference type="GO" id="GO:0005968">
    <property type="term" value="C:Rab-protein geranylgeranyltransferase complex"/>
    <property type="evidence" value="ECO:0007669"/>
    <property type="project" value="TreeGrafter"/>
</dbReference>
<evidence type="ECO:0000256" key="5">
    <source>
        <dbReference type="ARBA" id="ARBA00022679"/>
    </source>
</evidence>
<evidence type="ECO:0000256" key="7">
    <source>
        <dbReference type="ARBA" id="ARBA00031267"/>
    </source>
</evidence>
<evidence type="ECO:0000313" key="11">
    <source>
        <dbReference type="Proteomes" id="UP000031036"/>
    </source>
</evidence>
<dbReference type="PROSITE" id="PS51147">
    <property type="entry name" value="PFTA"/>
    <property type="match status" value="5"/>
</dbReference>
<evidence type="ECO:0000256" key="9">
    <source>
        <dbReference type="RuleBase" id="RU367120"/>
    </source>
</evidence>
<dbReference type="GO" id="GO:0004663">
    <property type="term" value="F:Rab geranylgeranyltransferase activity"/>
    <property type="evidence" value="ECO:0007669"/>
    <property type="project" value="UniProtKB-UniRule"/>
</dbReference>
<dbReference type="SUPFAM" id="SSF52058">
    <property type="entry name" value="L domain-like"/>
    <property type="match status" value="1"/>
</dbReference>